<evidence type="ECO:0000256" key="1">
    <source>
        <dbReference type="SAM" id="Phobius"/>
    </source>
</evidence>
<evidence type="ECO:0000313" key="2">
    <source>
        <dbReference type="EMBL" id="TGO83932.1"/>
    </source>
</evidence>
<dbReference type="EMBL" id="PQXO01000571">
    <property type="protein sequence ID" value="TGO83932.1"/>
    <property type="molecule type" value="Genomic_DNA"/>
</dbReference>
<keyword evidence="3" id="KW-1185">Reference proteome</keyword>
<keyword evidence="1" id="KW-1133">Transmembrane helix</keyword>
<feature type="transmembrane region" description="Helical" evidence="1">
    <location>
        <begin position="39"/>
        <end position="60"/>
    </location>
</feature>
<protein>
    <submittedName>
        <fullName evidence="2">Uncharacterized protein</fullName>
    </submittedName>
</protein>
<dbReference type="Proteomes" id="UP000297280">
    <property type="component" value="Unassembled WGS sequence"/>
</dbReference>
<keyword evidence="1" id="KW-0812">Transmembrane</keyword>
<name>A0A4Z1KI74_9HELO</name>
<proteinExistence type="predicted"/>
<reference evidence="2 3" key="1">
    <citation type="submission" date="2017-12" db="EMBL/GenBank/DDBJ databases">
        <title>Comparative genomics of Botrytis spp.</title>
        <authorList>
            <person name="Valero-Jimenez C.A."/>
            <person name="Tapia P."/>
            <person name="Veloso J."/>
            <person name="Silva-Moreno E."/>
            <person name="Staats M."/>
            <person name="Valdes J.H."/>
            <person name="Van Kan J.A.L."/>
        </authorList>
    </citation>
    <scope>NUCLEOTIDE SEQUENCE [LARGE SCALE GENOMIC DNA]</scope>
    <source>
        <strain evidence="2 3">MUCL3349</strain>
    </source>
</reference>
<organism evidence="2 3">
    <name type="scientific">Botrytis porri</name>
    <dbReference type="NCBI Taxonomy" id="87229"/>
    <lineage>
        <taxon>Eukaryota</taxon>
        <taxon>Fungi</taxon>
        <taxon>Dikarya</taxon>
        <taxon>Ascomycota</taxon>
        <taxon>Pezizomycotina</taxon>
        <taxon>Leotiomycetes</taxon>
        <taxon>Helotiales</taxon>
        <taxon>Sclerotiniaceae</taxon>
        <taxon>Botrytis</taxon>
    </lineage>
</organism>
<dbReference type="AlphaFoldDB" id="A0A4Z1KI74"/>
<sequence>MSNSQMEAMLADIDQSIIDNYYQRVLEVMKGNRNPSVSFIPFMMFPTIPTVYLFSGLPSYTPWKPKKR</sequence>
<comment type="caution">
    <text evidence="2">The sequence shown here is derived from an EMBL/GenBank/DDBJ whole genome shotgun (WGS) entry which is preliminary data.</text>
</comment>
<keyword evidence="1" id="KW-0472">Membrane</keyword>
<accession>A0A4Z1KI74</accession>
<gene>
    <name evidence="2" type="ORF">BPOR_0572g00020</name>
</gene>
<evidence type="ECO:0000313" key="3">
    <source>
        <dbReference type="Proteomes" id="UP000297280"/>
    </source>
</evidence>